<evidence type="ECO:0000313" key="1">
    <source>
        <dbReference type="EMBL" id="GER30196.1"/>
    </source>
</evidence>
<sequence>MAWSGRDRVFEFEEEDGDRTPAHKSLTQSVIQSFQIKQGKKKNNSTIIETLHHLQTTREPTPKCRSLTRDLGVETAETYGERLEGRDRISIIHGENIFPNLPKLQNHPIMLWARKPVLGRCNKLEILDRGHRNPSMEIQAPTLELLVPPRGLVSQHK</sequence>
<organism evidence="1 2">
    <name type="scientific">Striga asiatica</name>
    <name type="common">Asiatic witchweed</name>
    <name type="synonym">Buchnera asiatica</name>
    <dbReference type="NCBI Taxonomy" id="4170"/>
    <lineage>
        <taxon>Eukaryota</taxon>
        <taxon>Viridiplantae</taxon>
        <taxon>Streptophyta</taxon>
        <taxon>Embryophyta</taxon>
        <taxon>Tracheophyta</taxon>
        <taxon>Spermatophyta</taxon>
        <taxon>Magnoliopsida</taxon>
        <taxon>eudicotyledons</taxon>
        <taxon>Gunneridae</taxon>
        <taxon>Pentapetalae</taxon>
        <taxon>asterids</taxon>
        <taxon>lamiids</taxon>
        <taxon>Lamiales</taxon>
        <taxon>Orobanchaceae</taxon>
        <taxon>Buchnereae</taxon>
        <taxon>Striga</taxon>
    </lineage>
</organism>
<accession>A0A5A7PCF4</accession>
<keyword evidence="2" id="KW-1185">Reference proteome</keyword>
<dbReference type="EMBL" id="BKCP01004317">
    <property type="protein sequence ID" value="GER30196.1"/>
    <property type="molecule type" value="Genomic_DNA"/>
</dbReference>
<evidence type="ECO:0000313" key="2">
    <source>
        <dbReference type="Proteomes" id="UP000325081"/>
    </source>
</evidence>
<protein>
    <submittedName>
        <fullName evidence="1">Aldolase-type TIM barrel family protein</fullName>
    </submittedName>
</protein>
<gene>
    <name evidence="1" type="ORF">STAS_06132</name>
</gene>
<dbReference type="AlphaFoldDB" id="A0A5A7PCF4"/>
<dbReference type="Proteomes" id="UP000325081">
    <property type="component" value="Unassembled WGS sequence"/>
</dbReference>
<reference evidence="2" key="1">
    <citation type="journal article" date="2019" name="Curr. Biol.">
        <title>Genome Sequence of Striga asiatica Provides Insight into the Evolution of Plant Parasitism.</title>
        <authorList>
            <person name="Yoshida S."/>
            <person name="Kim S."/>
            <person name="Wafula E.K."/>
            <person name="Tanskanen J."/>
            <person name="Kim Y.M."/>
            <person name="Honaas L."/>
            <person name="Yang Z."/>
            <person name="Spallek T."/>
            <person name="Conn C.E."/>
            <person name="Ichihashi Y."/>
            <person name="Cheong K."/>
            <person name="Cui S."/>
            <person name="Der J.P."/>
            <person name="Gundlach H."/>
            <person name="Jiao Y."/>
            <person name="Hori C."/>
            <person name="Ishida J.K."/>
            <person name="Kasahara H."/>
            <person name="Kiba T."/>
            <person name="Kim M.S."/>
            <person name="Koo N."/>
            <person name="Laohavisit A."/>
            <person name="Lee Y.H."/>
            <person name="Lumba S."/>
            <person name="McCourt P."/>
            <person name="Mortimer J.C."/>
            <person name="Mutuku J.M."/>
            <person name="Nomura T."/>
            <person name="Sasaki-Sekimoto Y."/>
            <person name="Seto Y."/>
            <person name="Wang Y."/>
            <person name="Wakatake T."/>
            <person name="Sakakibara H."/>
            <person name="Demura T."/>
            <person name="Yamaguchi S."/>
            <person name="Yoneyama K."/>
            <person name="Manabe R.I."/>
            <person name="Nelson D.C."/>
            <person name="Schulman A.H."/>
            <person name="Timko M.P."/>
            <person name="dePamphilis C.W."/>
            <person name="Choi D."/>
            <person name="Shirasu K."/>
        </authorList>
    </citation>
    <scope>NUCLEOTIDE SEQUENCE [LARGE SCALE GENOMIC DNA]</scope>
    <source>
        <strain evidence="2">cv. UVA1</strain>
    </source>
</reference>
<comment type="caution">
    <text evidence="1">The sequence shown here is derived from an EMBL/GenBank/DDBJ whole genome shotgun (WGS) entry which is preliminary data.</text>
</comment>
<name>A0A5A7PCF4_STRAF</name>
<proteinExistence type="predicted"/>